<feature type="compositionally biased region" description="Basic and acidic residues" evidence="1">
    <location>
        <begin position="97"/>
        <end position="109"/>
    </location>
</feature>
<organism evidence="3 4">
    <name type="scientific">Kribbella soli</name>
    <dbReference type="NCBI Taxonomy" id="1124743"/>
    <lineage>
        <taxon>Bacteria</taxon>
        <taxon>Bacillati</taxon>
        <taxon>Actinomycetota</taxon>
        <taxon>Actinomycetes</taxon>
        <taxon>Propionibacteriales</taxon>
        <taxon>Kribbellaceae</taxon>
        <taxon>Kribbella</taxon>
    </lineage>
</organism>
<keyword evidence="2" id="KW-1133">Transmembrane helix</keyword>
<accession>A0A4R0H9S1</accession>
<evidence type="ECO:0000256" key="2">
    <source>
        <dbReference type="SAM" id="Phobius"/>
    </source>
</evidence>
<evidence type="ECO:0000256" key="1">
    <source>
        <dbReference type="SAM" id="MobiDB-lite"/>
    </source>
</evidence>
<dbReference type="EMBL" id="SJJZ01000003">
    <property type="protein sequence ID" value="TCC06254.1"/>
    <property type="molecule type" value="Genomic_DNA"/>
</dbReference>
<sequence>MSGSNPYEWFQDLVGQVPELVQPFVVALAGAIPYIEGEGSAALGVFAGIHPVVAGISGAVGNIIAVVLVVLLSSRARATALARRSRRPGAAALSTDEQAHESERAEKQSNGHKRLRRLLVRFGVPGASLLGPLALPTHLTAATLVATGVSKRWVILWQVIAIVLWAALLTLAATGLVTVIEAE</sequence>
<comment type="caution">
    <text evidence="3">The sequence shown here is derived from an EMBL/GenBank/DDBJ whole genome shotgun (WGS) entry which is preliminary data.</text>
</comment>
<dbReference type="Proteomes" id="UP000292346">
    <property type="component" value="Unassembled WGS sequence"/>
</dbReference>
<keyword evidence="4" id="KW-1185">Reference proteome</keyword>
<reference evidence="3 4" key="1">
    <citation type="submission" date="2019-02" db="EMBL/GenBank/DDBJ databases">
        <title>Kribbella capetownensis sp. nov. and Kribbella speibonae sp. nov., isolated from soil.</title>
        <authorList>
            <person name="Curtis S.M."/>
            <person name="Norton I."/>
            <person name="Everest G.J."/>
            <person name="Meyers P.R."/>
        </authorList>
    </citation>
    <scope>NUCLEOTIDE SEQUENCE [LARGE SCALE GENOMIC DNA]</scope>
    <source>
        <strain evidence="3 4">KCTC 29219</strain>
    </source>
</reference>
<feature type="transmembrane region" description="Helical" evidence="2">
    <location>
        <begin position="52"/>
        <end position="74"/>
    </location>
</feature>
<keyword evidence="2" id="KW-0472">Membrane</keyword>
<gene>
    <name evidence="3" type="ORF">E0H45_30435</name>
</gene>
<proteinExistence type="predicted"/>
<feature type="region of interest" description="Disordered" evidence="1">
    <location>
        <begin position="89"/>
        <end position="111"/>
    </location>
</feature>
<dbReference type="AlphaFoldDB" id="A0A4R0H9S1"/>
<protein>
    <submittedName>
        <fullName evidence="3">Small multidrug efflux protein</fullName>
    </submittedName>
</protein>
<evidence type="ECO:0000313" key="4">
    <source>
        <dbReference type="Proteomes" id="UP000292346"/>
    </source>
</evidence>
<dbReference type="OrthoDB" id="4570818at2"/>
<evidence type="ECO:0000313" key="3">
    <source>
        <dbReference type="EMBL" id="TCC06254.1"/>
    </source>
</evidence>
<feature type="transmembrane region" description="Helical" evidence="2">
    <location>
        <begin position="118"/>
        <end position="135"/>
    </location>
</feature>
<name>A0A4R0H9S1_9ACTN</name>
<keyword evidence="2" id="KW-0812">Transmembrane</keyword>
<dbReference type="RefSeq" id="WP_131343557.1">
    <property type="nucleotide sequence ID" value="NZ_SJJZ01000003.1"/>
</dbReference>
<feature type="transmembrane region" description="Helical" evidence="2">
    <location>
        <begin position="155"/>
        <end position="180"/>
    </location>
</feature>